<evidence type="ECO:0000256" key="8">
    <source>
        <dbReference type="SAM" id="Phobius"/>
    </source>
</evidence>
<comment type="similarity">
    <text evidence="2 7">Belongs to the EMP24/GP25L family.</text>
</comment>
<dbReference type="GO" id="GO:0016020">
    <property type="term" value="C:membrane"/>
    <property type="evidence" value="ECO:0007669"/>
    <property type="project" value="UniProtKB-SubCell"/>
</dbReference>
<dbReference type="EMBL" id="JANQDX010000012">
    <property type="protein sequence ID" value="KAL0914309.1"/>
    <property type="molecule type" value="Genomic_DNA"/>
</dbReference>
<name>A0ABD0UNR6_DENTH</name>
<keyword evidence="6 8" id="KW-0472">Membrane</keyword>
<keyword evidence="5 8" id="KW-1133">Transmembrane helix</keyword>
<organism evidence="10 11">
    <name type="scientific">Dendrobium thyrsiflorum</name>
    <name type="common">Pinecone-like raceme dendrobium</name>
    <name type="synonym">Orchid</name>
    <dbReference type="NCBI Taxonomy" id="117978"/>
    <lineage>
        <taxon>Eukaryota</taxon>
        <taxon>Viridiplantae</taxon>
        <taxon>Streptophyta</taxon>
        <taxon>Embryophyta</taxon>
        <taxon>Tracheophyta</taxon>
        <taxon>Spermatophyta</taxon>
        <taxon>Magnoliopsida</taxon>
        <taxon>Liliopsida</taxon>
        <taxon>Asparagales</taxon>
        <taxon>Orchidaceae</taxon>
        <taxon>Epidendroideae</taxon>
        <taxon>Malaxideae</taxon>
        <taxon>Dendrobiinae</taxon>
        <taxon>Dendrobium</taxon>
    </lineage>
</organism>
<dbReference type="AlphaFoldDB" id="A0ABD0UNR6"/>
<evidence type="ECO:0000256" key="5">
    <source>
        <dbReference type="ARBA" id="ARBA00022989"/>
    </source>
</evidence>
<feature type="domain" description="GOLD" evidence="9">
    <location>
        <begin position="39"/>
        <end position="126"/>
    </location>
</feature>
<keyword evidence="11" id="KW-1185">Reference proteome</keyword>
<dbReference type="InterPro" id="IPR015720">
    <property type="entry name" value="Emp24-like"/>
</dbReference>
<dbReference type="Proteomes" id="UP001552299">
    <property type="component" value="Unassembled WGS sequence"/>
</dbReference>
<proteinExistence type="inferred from homology"/>
<keyword evidence="3 7" id="KW-0812">Transmembrane</keyword>
<evidence type="ECO:0000313" key="10">
    <source>
        <dbReference type="EMBL" id="KAL0914309.1"/>
    </source>
</evidence>
<gene>
    <name evidence="10" type="ORF">M5K25_014645</name>
</gene>
<evidence type="ECO:0000256" key="2">
    <source>
        <dbReference type="ARBA" id="ARBA00007104"/>
    </source>
</evidence>
<protein>
    <recommendedName>
        <fullName evidence="9">GOLD domain-containing protein</fullName>
    </recommendedName>
</protein>
<dbReference type="InterPro" id="IPR009038">
    <property type="entry name" value="GOLD_dom"/>
</dbReference>
<evidence type="ECO:0000259" key="9">
    <source>
        <dbReference type="PROSITE" id="PS50866"/>
    </source>
</evidence>
<reference evidence="10 11" key="1">
    <citation type="journal article" date="2024" name="Plant Biotechnol. J.">
        <title>Dendrobium thyrsiflorum genome and its molecular insights into genes involved in important horticultural traits.</title>
        <authorList>
            <person name="Chen B."/>
            <person name="Wang J.Y."/>
            <person name="Zheng P.J."/>
            <person name="Li K.L."/>
            <person name="Liang Y.M."/>
            <person name="Chen X.F."/>
            <person name="Zhang C."/>
            <person name="Zhao X."/>
            <person name="He X."/>
            <person name="Zhang G.Q."/>
            <person name="Liu Z.J."/>
            <person name="Xu Q."/>
        </authorList>
    </citation>
    <scope>NUCLEOTIDE SEQUENCE [LARGE SCALE GENOMIC DNA]</scope>
    <source>
        <strain evidence="10">GZMU011</strain>
    </source>
</reference>
<dbReference type="PANTHER" id="PTHR22811">
    <property type="entry name" value="TRANSMEMBRANE EMP24 DOMAIN-CONTAINING PROTEIN"/>
    <property type="match status" value="1"/>
</dbReference>
<keyword evidence="4" id="KW-0732">Signal</keyword>
<accession>A0ABD0UNR6</accession>
<evidence type="ECO:0000256" key="1">
    <source>
        <dbReference type="ARBA" id="ARBA00004479"/>
    </source>
</evidence>
<feature type="transmembrane region" description="Helical" evidence="8">
    <location>
        <begin position="183"/>
        <end position="203"/>
    </location>
</feature>
<dbReference type="PROSITE" id="PS50866">
    <property type="entry name" value="GOLD"/>
    <property type="match status" value="1"/>
</dbReference>
<evidence type="ECO:0000256" key="4">
    <source>
        <dbReference type="ARBA" id="ARBA00022729"/>
    </source>
</evidence>
<evidence type="ECO:0000256" key="6">
    <source>
        <dbReference type="ARBA" id="ARBA00023136"/>
    </source>
</evidence>
<comment type="caution">
    <text evidence="10">The sequence shown here is derived from an EMBL/GenBank/DDBJ whole genome shotgun (WGS) entry which is preliminary data.</text>
</comment>
<dbReference type="Pfam" id="PF01105">
    <property type="entry name" value="EMP24_GP25L"/>
    <property type="match status" value="1"/>
</dbReference>
<dbReference type="SMART" id="SM01190">
    <property type="entry name" value="EMP24_GP25L"/>
    <property type="match status" value="1"/>
</dbReference>
<comment type="subcellular location">
    <subcellularLocation>
        <location evidence="1 7">Membrane</location>
        <topology evidence="1 7">Single-pass type I membrane protein</topology>
    </subcellularLocation>
</comment>
<evidence type="ECO:0000256" key="7">
    <source>
        <dbReference type="RuleBase" id="RU003827"/>
    </source>
</evidence>
<sequence length="218" mass="24910">MSMERRKASNGSTAAFIWVGLLLMLPLRLSGLALTVHEVECVYEFVHFEGDLVSGNFVVVDHNIFWGSDHPGVDLIVSSPRGDTVHTSKGKSGDKFEFKTPSGGMYKFCFHNPTKIPESISFNIHVGHIPSEQHLAKNEHFDPVNVKIAELRESLESVTLEQRYLKARDARHRLTNESTRRRLIFYTVVEYLLLMLASVLQIWHIRRLFSKSVAYNRV</sequence>
<evidence type="ECO:0000256" key="3">
    <source>
        <dbReference type="ARBA" id="ARBA00022692"/>
    </source>
</evidence>
<evidence type="ECO:0000313" key="11">
    <source>
        <dbReference type="Proteomes" id="UP001552299"/>
    </source>
</evidence>